<feature type="compositionally biased region" description="Basic and acidic residues" evidence="1">
    <location>
        <begin position="63"/>
        <end position="78"/>
    </location>
</feature>
<evidence type="ECO:0000313" key="3">
    <source>
        <dbReference type="EMBL" id="MDQ0441913.1"/>
    </source>
</evidence>
<keyword evidence="4" id="KW-1185">Reference proteome</keyword>
<proteinExistence type="predicted"/>
<organism evidence="3 4">
    <name type="scientific">Methylobacterium persicinum</name>
    <dbReference type="NCBI Taxonomy" id="374426"/>
    <lineage>
        <taxon>Bacteria</taxon>
        <taxon>Pseudomonadati</taxon>
        <taxon>Pseudomonadota</taxon>
        <taxon>Alphaproteobacteria</taxon>
        <taxon>Hyphomicrobiales</taxon>
        <taxon>Methylobacteriaceae</taxon>
        <taxon>Methylobacterium</taxon>
    </lineage>
</organism>
<dbReference type="EMBL" id="JAUSVV010000002">
    <property type="protein sequence ID" value="MDQ0441913.1"/>
    <property type="molecule type" value="Genomic_DNA"/>
</dbReference>
<evidence type="ECO:0000256" key="2">
    <source>
        <dbReference type="SAM" id="SignalP"/>
    </source>
</evidence>
<dbReference type="Proteomes" id="UP001236369">
    <property type="component" value="Unassembled WGS sequence"/>
</dbReference>
<name>A0ABU0HJA2_9HYPH</name>
<feature type="signal peptide" evidence="2">
    <location>
        <begin position="1"/>
        <end position="25"/>
    </location>
</feature>
<gene>
    <name evidence="3" type="ORF">QO016_001396</name>
</gene>
<evidence type="ECO:0000256" key="1">
    <source>
        <dbReference type="SAM" id="MobiDB-lite"/>
    </source>
</evidence>
<feature type="compositionally biased region" description="Pro residues" evidence="1">
    <location>
        <begin position="79"/>
        <end position="88"/>
    </location>
</feature>
<comment type="caution">
    <text evidence="3">The sequence shown here is derived from an EMBL/GenBank/DDBJ whole genome shotgun (WGS) entry which is preliminary data.</text>
</comment>
<evidence type="ECO:0000313" key="4">
    <source>
        <dbReference type="Proteomes" id="UP001236369"/>
    </source>
</evidence>
<protein>
    <submittedName>
        <fullName evidence="3">Uncharacterized protein</fullName>
    </submittedName>
</protein>
<keyword evidence="2" id="KW-0732">Signal</keyword>
<sequence>MPPRCLCLIVIACTATLGAAVPATAEEGFFDRLLGGTPGGAPANPFASNYPSAPPSPAQVRAARTDRAVRRSRERDEGPVPPGRIPQE</sequence>
<feature type="chain" id="PRO_5045527832" evidence="2">
    <location>
        <begin position="26"/>
        <end position="88"/>
    </location>
</feature>
<reference evidence="3 4" key="1">
    <citation type="submission" date="2023-07" db="EMBL/GenBank/DDBJ databases">
        <title>Genomic Encyclopedia of Type Strains, Phase IV (KMG-IV): sequencing the most valuable type-strain genomes for metagenomic binning, comparative biology and taxonomic classification.</title>
        <authorList>
            <person name="Goeker M."/>
        </authorList>
    </citation>
    <scope>NUCLEOTIDE SEQUENCE [LARGE SCALE GENOMIC DNA]</scope>
    <source>
        <strain evidence="3 4">DSM 19562</strain>
    </source>
</reference>
<feature type="region of interest" description="Disordered" evidence="1">
    <location>
        <begin position="37"/>
        <end position="88"/>
    </location>
</feature>
<feature type="compositionally biased region" description="Low complexity" evidence="1">
    <location>
        <begin position="41"/>
        <end position="51"/>
    </location>
</feature>
<accession>A0ABU0HJA2</accession>